<protein>
    <submittedName>
        <fullName evidence="6">TetR family transcriptional regulator</fullName>
    </submittedName>
</protein>
<gene>
    <name evidence="6" type="ORF">DFR27_1533</name>
</gene>
<name>A0A3M0A5W8_9GAMM</name>
<evidence type="ECO:0000256" key="3">
    <source>
        <dbReference type="ARBA" id="ARBA00023163"/>
    </source>
</evidence>
<dbReference type="InterPro" id="IPR023772">
    <property type="entry name" value="DNA-bd_HTH_TetR-type_CS"/>
</dbReference>
<dbReference type="PANTHER" id="PTHR30055:SF239">
    <property type="entry name" value="TRANSCRIPTIONAL REGULATORY PROTEIN"/>
    <property type="match status" value="1"/>
</dbReference>
<dbReference type="SUPFAM" id="SSF48498">
    <property type="entry name" value="Tetracyclin repressor-like, C-terminal domain"/>
    <property type="match status" value="1"/>
</dbReference>
<accession>A0A3M0A5W8</accession>
<evidence type="ECO:0000313" key="6">
    <source>
        <dbReference type="EMBL" id="RMA80170.1"/>
    </source>
</evidence>
<evidence type="ECO:0000259" key="5">
    <source>
        <dbReference type="PROSITE" id="PS50977"/>
    </source>
</evidence>
<feature type="domain" description="HTH tetR-type" evidence="5">
    <location>
        <begin position="8"/>
        <end position="68"/>
    </location>
</feature>
<evidence type="ECO:0000256" key="4">
    <source>
        <dbReference type="PROSITE-ProRule" id="PRU00335"/>
    </source>
</evidence>
<evidence type="ECO:0000256" key="1">
    <source>
        <dbReference type="ARBA" id="ARBA00023015"/>
    </source>
</evidence>
<dbReference type="EMBL" id="REFJ01000003">
    <property type="protein sequence ID" value="RMA80170.1"/>
    <property type="molecule type" value="Genomic_DNA"/>
</dbReference>
<evidence type="ECO:0000313" key="7">
    <source>
        <dbReference type="Proteomes" id="UP000267187"/>
    </source>
</evidence>
<feature type="DNA-binding region" description="H-T-H motif" evidence="4">
    <location>
        <begin position="31"/>
        <end position="50"/>
    </location>
</feature>
<dbReference type="AlphaFoldDB" id="A0A3M0A5W8"/>
<comment type="caution">
    <text evidence="6">The sequence shown here is derived from an EMBL/GenBank/DDBJ whole genome shotgun (WGS) entry which is preliminary data.</text>
</comment>
<keyword evidence="3" id="KW-0804">Transcription</keyword>
<dbReference type="Proteomes" id="UP000267187">
    <property type="component" value="Unassembled WGS sequence"/>
</dbReference>
<keyword evidence="2 4" id="KW-0238">DNA-binding</keyword>
<dbReference type="Pfam" id="PF13305">
    <property type="entry name" value="TetR_C_33"/>
    <property type="match status" value="1"/>
</dbReference>
<dbReference type="Pfam" id="PF00440">
    <property type="entry name" value="TetR_N"/>
    <property type="match status" value="1"/>
</dbReference>
<dbReference type="PANTHER" id="PTHR30055">
    <property type="entry name" value="HTH-TYPE TRANSCRIPTIONAL REGULATOR RUTR"/>
    <property type="match status" value="1"/>
</dbReference>
<dbReference type="SUPFAM" id="SSF46689">
    <property type="entry name" value="Homeodomain-like"/>
    <property type="match status" value="1"/>
</dbReference>
<reference evidence="6 7" key="1">
    <citation type="submission" date="2018-10" db="EMBL/GenBank/DDBJ databases">
        <title>Genomic Encyclopedia of Type Strains, Phase IV (KMG-IV): sequencing the most valuable type-strain genomes for metagenomic binning, comparative biology and taxonomic classification.</title>
        <authorList>
            <person name="Goeker M."/>
        </authorList>
    </citation>
    <scope>NUCLEOTIDE SEQUENCE [LARGE SCALE GENOMIC DNA]</scope>
    <source>
        <strain evidence="6 7">DSM 25080</strain>
    </source>
</reference>
<dbReference type="Gene3D" id="1.10.357.10">
    <property type="entry name" value="Tetracycline Repressor, domain 2"/>
    <property type="match status" value="1"/>
</dbReference>
<dbReference type="GO" id="GO:0000976">
    <property type="term" value="F:transcription cis-regulatory region binding"/>
    <property type="evidence" value="ECO:0007669"/>
    <property type="project" value="TreeGrafter"/>
</dbReference>
<keyword evidence="7" id="KW-1185">Reference proteome</keyword>
<dbReference type="PROSITE" id="PS50977">
    <property type="entry name" value="HTH_TETR_2"/>
    <property type="match status" value="1"/>
</dbReference>
<dbReference type="InterPro" id="IPR050109">
    <property type="entry name" value="HTH-type_TetR-like_transc_reg"/>
</dbReference>
<dbReference type="RefSeq" id="WP_121876851.1">
    <property type="nucleotide sequence ID" value="NZ_REFJ01000003.1"/>
</dbReference>
<sequence>MASVYHHGNLRQALLLEADHIIETEGIDALSVRKLAESVGVSRTALYHHFRDKNALLSAITEAQFNHWGKQLTDVLDDQAPVQTQIKAFAKQYLLGATARPAHYNLMFGKPIWKSGEPSESLTEISRTSFQNYVILIKRWQDSGAIEAAIPSLQLAQVSWGMLHGLARLLIDGVYVDYKQIEEMSDAVTRLLLNE</sequence>
<dbReference type="InterPro" id="IPR001647">
    <property type="entry name" value="HTH_TetR"/>
</dbReference>
<dbReference type="InterPro" id="IPR025996">
    <property type="entry name" value="MT1864/Rv1816-like_C"/>
</dbReference>
<keyword evidence="1" id="KW-0805">Transcription regulation</keyword>
<proteinExistence type="predicted"/>
<dbReference type="InterPro" id="IPR036271">
    <property type="entry name" value="Tet_transcr_reg_TetR-rel_C_sf"/>
</dbReference>
<dbReference type="PRINTS" id="PR00455">
    <property type="entry name" value="HTHTETR"/>
</dbReference>
<dbReference type="InterPro" id="IPR009057">
    <property type="entry name" value="Homeodomain-like_sf"/>
</dbReference>
<organism evidence="6 7">
    <name type="scientific">Umboniibacter marinipuniceus</name>
    <dbReference type="NCBI Taxonomy" id="569599"/>
    <lineage>
        <taxon>Bacteria</taxon>
        <taxon>Pseudomonadati</taxon>
        <taxon>Pseudomonadota</taxon>
        <taxon>Gammaproteobacteria</taxon>
        <taxon>Cellvibrionales</taxon>
        <taxon>Cellvibrionaceae</taxon>
        <taxon>Umboniibacter</taxon>
    </lineage>
</organism>
<dbReference type="PROSITE" id="PS01081">
    <property type="entry name" value="HTH_TETR_1"/>
    <property type="match status" value="1"/>
</dbReference>
<evidence type="ECO:0000256" key="2">
    <source>
        <dbReference type="ARBA" id="ARBA00023125"/>
    </source>
</evidence>
<dbReference type="OrthoDB" id="5293556at2"/>
<dbReference type="GO" id="GO:0003700">
    <property type="term" value="F:DNA-binding transcription factor activity"/>
    <property type="evidence" value="ECO:0007669"/>
    <property type="project" value="TreeGrafter"/>
</dbReference>